<keyword evidence="4" id="KW-0560">Oxidoreductase</keyword>
<reference evidence="5" key="1">
    <citation type="submission" date="2007-12" db="EMBL/GenBank/DDBJ databases">
        <title>Annotation of Entamoeba dispar SAW760.</title>
        <authorList>
            <person name="Lorenzi H."/>
            <person name="Inman J."/>
            <person name="Schobel S."/>
            <person name="Amedeo P."/>
            <person name="Caler E."/>
        </authorList>
    </citation>
    <scope>NUCLEOTIDE SEQUENCE [LARGE SCALE GENOMIC DNA]</scope>
    <source>
        <strain evidence="5">ATCC PRA-260 / SAW760</strain>
    </source>
</reference>
<dbReference type="SUPFAM" id="SSF49493">
    <property type="entry name" value="HSP40/DnaJ peptide-binding domain"/>
    <property type="match status" value="1"/>
</dbReference>
<evidence type="ECO:0000259" key="3">
    <source>
        <dbReference type="Pfam" id="PF01556"/>
    </source>
</evidence>
<dbReference type="GO" id="GO:0051082">
    <property type="term" value="F:unfolded protein binding"/>
    <property type="evidence" value="ECO:0007669"/>
    <property type="project" value="InterPro"/>
</dbReference>
<name>B0EJD9_ENTDS</name>
<organism evidence="5">
    <name type="scientific">Entamoeba dispar (strain ATCC PRA-260 / SAW760)</name>
    <dbReference type="NCBI Taxonomy" id="370354"/>
    <lineage>
        <taxon>Eukaryota</taxon>
        <taxon>Amoebozoa</taxon>
        <taxon>Evosea</taxon>
        <taxon>Archamoebae</taxon>
        <taxon>Mastigamoebida</taxon>
        <taxon>Entamoebidae</taxon>
        <taxon>Entamoeba</taxon>
    </lineage>
</organism>
<dbReference type="GO" id="GO:0006457">
    <property type="term" value="P:protein folding"/>
    <property type="evidence" value="ECO:0007669"/>
    <property type="project" value="InterPro"/>
</dbReference>
<dbReference type="InterPro" id="IPR008971">
    <property type="entry name" value="HSP40/DnaJ_pept-bd"/>
</dbReference>
<feature type="coiled-coil region" evidence="1">
    <location>
        <begin position="220"/>
        <end position="286"/>
    </location>
</feature>
<dbReference type="VEuPathDB" id="AmoebaDB:EDI_340750"/>
<dbReference type="EC" id="1.3.1.74" evidence="4"/>
<evidence type="ECO:0000313" key="4">
    <source>
        <dbReference type="EMBL" id="EDR25376.1"/>
    </source>
</evidence>
<dbReference type="EMBL" id="DS549551">
    <property type="protein sequence ID" value="EDR25376.1"/>
    <property type="molecule type" value="Genomic_DNA"/>
</dbReference>
<dbReference type="GeneID" id="5883396"/>
<sequence>MEVYQLKLEAIETNKKFAKIVSENASLKDEIKSLSEQLDRKNLVVVDCEQLKQELEEVKNKFSQNLKIIEEKEDIIKEKDGVIEKKEKECYEIQNKLAEAEKIIKEKSDEIIMVQKELEETNSTHETIVKGLEDEIAQLQKEGEEKEETINKINEEKRALEEHSLLEESTRTNLKEENILLNSIINAMKTTKINNNTTTDQPNQEKEQNKDTVYKTNQNIEKINEVNIDLQNKVLELENYIKQKDEDINQIKQLIEQERKSMAEKSQNDEETIDNLTKENQRLKNYIEQTPINQKSQETSTKELPPLNKESSSANGIDDIPIEPEIISVDIPIHHYFTGYQEEIEINGQIFTVPITVGLSDGAEFNYKGYGTPVNGRKRDLIIVTNTQQTESYQRQENNLFQSVAIPQAYRNQMFQCSIPCIDGDTIPVMITGQEGVQGPYEGYGMPIGTTGKRGDLYLIIKFN</sequence>
<proteinExistence type="predicted"/>
<dbReference type="eggNOG" id="ENOG502R5BR">
    <property type="taxonomic scope" value="Eukaryota"/>
</dbReference>
<feature type="region of interest" description="Disordered" evidence="2">
    <location>
        <begin position="288"/>
        <end position="318"/>
    </location>
</feature>
<dbReference type="Pfam" id="PF01556">
    <property type="entry name" value="DnaJ_C"/>
    <property type="match status" value="1"/>
</dbReference>
<dbReference type="Gene3D" id="2.60.260.20">
    <property type="entry name" value="Urease metallochaperone UreE, N-terminal domain"/>
    <property type="match status" value="1"/>
</dbReference>
<feature type="compositionally biased region" description="Polar residues" evidence="2">
    <location>
        <begin position="288"/>
        <end position="299"/>
    </location>
</feature>
<evidence type="ECO:0000256" key="2">
    <source>
        <dbReference type="SAM" id="MobiDB-lite"/>
    </source>
</evidence>
<dbReference type="Proteomes" id="UP000008076">
    <property type="component" value="Unassembled WGS sequence"/>
</dbReference>
<accession>B0EJD9</accession>
<evidence type="ECO:0000256" key="1">
    <source>
        <dbReference type="SAM" id="Coils"/>
    </source>
</evidence>
<gene>
    <name evidence="4" type="ORF">EDI_340750</name>
</gene>
<dbReference type="OrthoDB" id="10458322at2759"/>
<feature type="coiled-coil region" evidence="1">
    <location>
        <begin position="17"/>
        <end position="166"/>
    </location>
</feature>
<feature type="domain" description="Chaperone DnaJ C-terminal" evidence="3">
    <location>
        <begin position="329"/>
        <end position="462"/>
    </location>
</feature>
<protein>
    <submittedName>
        <fullName evidence="4">GRIP domain-containing protein RUD3, putative</fullName>
        <ecNumber evidence="4">1.3.1.74</ecNumber>
    </submittedName>
</protein>
<dbReference type="GO" id="GO:0032440">
    <property type="term" value="F:2-alkenal reductase [NAD(P)H] activity"/>
    <property type="evidence" value="ECO:0007669"/>
    <property type="project" value="UniProtKB-EC"/>
</dbReference>
<dbReference type="RefSeq" id="XP_001738322.1">
    <property type="nucleotide sequence ID" value="XM_001738270.1"/>
</dbReference>
<keyword evidence="1" id="KW-0175">Coiled coil</keyword>
<dbReference type="InterPro" id="IPR002939">
    <property type="entry name" value="DnaJ_C"/>
</dbReference>
<evidence type="ECO:0000313" key="5">
    <source>
        <dbReference type="Proteomes" id="UP000008076"/>
    </source>
</evidence>
<dbReference type="AlphaFoldDB" id="B0EJD9"/>
<dbReference type="KEGG" id="edi:EDI_340750"/>
<keyword evidence="5" id="KW-1185">Reference proteome</keyword>
<dbReference type="OMA" id="IYAFKKQ"/>